<dbReference type="InterPro" id="IPR002711">
    <property type="entry name" value="HNH"/>
</dbReference>
<reference evidence="3" key="1">
    <citation type="submission" date="2018-06" db="EMBL/GenBank/DDBJ databases">
        <authorList>
            <person name="Zhirakovskaya E."/>
        </authorList>
    </citation>
    <scope>NUCLEOTIDE SEQUENCE</scope>
</reference>
<proteinExistence type="inferred from homology"/>
<dbReference type="CDD" id="cd00085">
    <property type="entry name" value="HNHc"/>
    <property type="match status" value="1"/>
</dbReference>
<evidence type="ECO:0000256" key="1">
    <source>
        <dbReference type="ARBA" id="ARBA00023450"/>
    </source>
</evidence>
<dbReference type="Pfam" id="PF02720">
    <property type="entry name" value="DUF222"/>
    <property type="match status" value="1"/>
</dbReference>
<comment type="similarity">
    <text evidence="1">Belongs to the Rv1128c/1148c/1588c/1702c/1945/3466 family.</text>
</comment>
<dbReference type="InterPro" id="IPR003870">
    <property type="entry name" value="DUF222"/>
</dbReference>
<dbReference type="GO" id="GO:0008270">
    <property type="term" value="F:zinc ion binding"/>
    <property type="evidence" value="ECO:0007669"/>
    <property type="project" value="InterPro"/>
</dbReference>
<sequence>MLDERPIKHADEVPFGEESKFRIIERATPAYDAIPPDLDAVAPGPVLAGWLASIDVSPVSPFDRIVVLKAHDRLVSHFQAQRYRDMAAVADAEADEWGDRVSLHLSDEAAGAEVGTALVLTRRGADIEMAFALSLARRLPKLAAMLEAGVIDTVRAKVIERATMHLSDSVAQQVVDAVSDTAPTMTTGELRARVRKLCIETDPDDAKERYDIAAAQRRVVMTPTDSGTANLTGIDLAPDRVLSATSRIDRIARGLRREGETRSMDQLRADVFLDILNGVDNHTAGRGVIELTIGHGTLAGLDDLSGDLGGYGPVIADVARRIVSDQTGTECRVTTTITGITVADTDDGSCGATTTRRYPTAAQRRRIEERDRVCVFPGCRIPAIDSDIDHIVAVADGGTTTDDNLAPLCRYHHRIKHGYGWTYQRTTDGRYRWISPAGHVYTKIRPPP</sequence>
<dbReference type="SMART" id="SM00507">
    <property type="entry name" value="HNHc"/>
    <property type="match status" value="1"/>
</dbReference>
<dbReference type="GO" id="GO:0004519">
    <property type="term" value="F:endonuclease activity"/>
    <property type="evidence" value="ECO:0007669"/>
    <property type="project" value="InterPro"/>
</dbReference>
<evidence type="ECO:0000259" key="2">
    <source>
        <dbReference type="SMART" id="SM00507"/>
    </source>
</evidence>
<accession>A0A3B0SEP1</accession>
<dbReference type="GO" id="GO:0003676">
    <property type="term" value="F:nucleic acid binding"/>
    <property type="evidence" value="ECO:0007669"/>
    <property type="project" value="InterPro"/>
</dbReference>
<dbReference type="Gene3D" id="1.10.30.50">
    <property type="match status" value="1"/>
</dbReference>
<dbReference type="Pfam" id="PF01844">
    <property type="entry name" value="HNH"/>
    <property type="match status" value="1"/>
</dbReference>
<name>A0A3B0SEP1_9ZZZZ</name>
<dbReference type="InterPro" id="IPR003615">
    <property type="entry name" value="HNH_nuc"/>
</dbReference>
<dbReference type="AlphaFoldDB" id="A0A3B0SEP1"/>
<gene>
    <name evidence="3" type="ORF">MNBD_ACTINO01-1333</name>
</gene>
<protein>
    <recommendedName>
        <fullName evidence="2">HNH nuclease domain-containing protein</fullName>
    </recommendedName>
</protein>
<evidence type="ECO:0000313" key="3">
    <source>
        <dbReference type="EMBL" id="VAW04445.1"/>
    </source>
</evidence>
<organism evidence="3">
    <name type="scientific">hydrothermal vent metagenome</name>
    <dbReference type="NCBI Taxonomy" id="652676"/>
    <lineage>
        <taxon>unclassified sequences</taxon>
        <taxon>metagenomes</taxon>
        <taxon>ecological metagenomes</taxon>
    </lineage>
</organism>
<feature type="domain" description="HNH nuclease" evidence="2">
    <location>
        <begin position="362"/>
        <end position="414"/>
    </location>
</feature>
<dbReference type="EMBL" id="UOEI01000396">
    <property type="protein sequence ID" value="VAW04445.1"/>
    <property type="molecule type" value="Genomic_DNA"/>
</dbReference>